<evidence type="ECO:0000313" key="10">
    <source>
        <dbReference type="Proteomes" id="UP000256599"/>
    </source>
</evidence>
<dbReference type="PANTHER" id="PTHR42756">
    <property type="entry name" value="TRANSCRIPTIONAL REGULATOR, MARR"/>
    <property type="match status" value="1"/>
</dbReference>
<dbReference type="OrthoDB" id="5325000at2"/>
<keyword evidence="3" id="KW-0238">DNA-binding</keyword>
<evidence type="ECO:0000259" key="8">
    <source>
        <dbReference type="PROSITE" id="PS50995"/>
    </source>
</evidence>
<protein>
    <recommendedName>
        <fullName evidence="6">HTH-type transcriptional regulator SarZ</fullName>
    </recommendedName>
    <alternativeName>
        <fullName evidence="7">Staphylococcal accessory regulator Z</fullName>
    </alternativeName>
</protein>
<name>A0A3D8I2M4_9HELI</name>
<gene>
    <name evidence="9" type="ORF">CQA63_07025</name>
</gene>
<dbReference type="InterPro" id="IPR036388">
    <property type="entry name" value="WH-like_DNA-bd_sf"/>
</dbReference>
<keyword evidence="10" id="KW-1185">Reference proteome</keyword>
<dbReference type="AlphaFoldDB" id="A0A3D8I2M4"/>
<dbReference type="Proteomes" id="UP000256599">
    <property type="component" value="Unassembled WGS sequence"/>
</dbReference>
<dbReference type="InterPro" id="IPR000835">
    <property type="entry name" value="HTH_MarR-typ"/>
</dbReference>
<evidence type="ECO:0000256" key="7">
    <source>
        <dbReference type="ARBA" id="ARBA00047207"/>
    </source>
</evidence>
<dbReference type="GO" id="GO:0003700">
    <property type="term" value="F:DNA-binding transcription factor activity"/>
    <property type="evidence" value="ECO:0007669"/>
    <property type="project" value="InterPro"/>
</dbReference>
<dbReference type="Pfam" id="PF22381">
    <property type="entry name" value="Staph_reg_Sar_Rot"/>
    <property type="match status" value="1"/>
</dbReference>
<proteinExistence type="inferred from homology"/>
<comment type="caution">
    <text evidence="9">The sequence shown here is derived from an EMBL/GenBank/DDBJ whole genome shotgun (WGS) entry which is preliminary data.</text>
</comment>
<reference evidence="9 10" key="1">
    <citation type="submission" date="2018-04" db="EMBL/GenBank/DDBJ databases">
        <title>Novel Campyloabacter and Helicobacter Species and Strains.</title>
        <authorList>
            <person name="Mannion A.J."/>
            <person name="Shen Z."/>
            <person name="Fox J.G."/>
        </authorList>
    </citation>
    <scope>NUCLEOTIDE SEQUENCE [LARGE SCALE GENOMIC DNA]</scope>
    <source>
        <strain evidence="9 10">MIT 98-6070</strain>
    </source>
</reference>
<evidence type="ECO:0000313" key="9">
    <source>
        <dbReference type="EMBL" id="RDU59403.1"/>
    </source>
</evidence>
<evidence type="ECO:0000256" key="5">
    <source>
        <dbReference type="ARBA" id="ARBA00046337"/>
    </source>
</evidence>
<dbReference type="InterPro" id="IPR055166">
    <property type="entry name" value="Transc_reg_Sar_Rot_HTH"/>
</dbReference>
<dbReference type="SUPFAM" id="SSF46785">
    <property type="entry name" value="Winged helix' DNA-binding domain"/>
    <property type="match status" value="1"/>
</dbReference>
<dbReference type="GO" id="GO:0003677">
    <property type="term" value="F:DNA binding"/>
    <property type="evidence" value="ECO:0007669"/>
    <property type="project" value="UniProtKB-KW"/>
</dbReference>
<dbReference type="EMBL" id="NXLR01000013">
    <property type="protein sequence ID" value="RDU59403.1"/>
    <property type="molecule type" value="Genomic_DNA"/>
</dbReference>
<organism evidence="9 10">
    <name type="scientific">Helicobacter marmotae</name>
    <dbReference type="NCBI Taxonomy" id="152490"/>
    <lineage>
        <taxon>Bacteria</taxon>
        <taxon>Pseudomonadati</taxon>
        <taxon>Campylobacterota</taxon>
        <taxon>Epsilonproteobacteria</taxon>
        <taxon>Campylobacterales</taxon>
        <taxon>Helicobacteraceae</taxon>
        <taxon>Helicobacter</taxon>
    </lineage>
</organism>
<dbReference type="SMART" id="SM00347">
    <property type="entry name" value="HTH_MARR"/>
    <property type="match status" value="1"/>
</dbReference>
<dbReference type="Gene3D" id="1.10.10.10">
    <property type="entry name" value="Winged helix-like DNA-binding domain superfamily/Winged helix DNA-binding domain"/>
    <property type="match status" value="1"/>
</dbReference>
<keyword evidence="4" id="KW-0804">Transcription</keyword>
<evidence type="ECO:0000256" key="1">
    <source>
        <dbReference type="ARBA" id="ARBA00004496"/>
    </source>
</evidence>
<sequence length="149" mass="17217">MIKDKHLGHQIGRVSRNFQAFFINELKAYNLSFEQGVVLLYIEEDSQIYINHIAKELDKNKATISREIQRLIAKGFASKKLAQNDKRTYIFTLTPKGKNASLLLRTKLMQLEALIHEICTQQEIDTCLDVLTRIRLMLEDALLKQSQLA</sequence>
<comment type="subcellular location">
    <subcellularLocation>
        <location evidence="1">Cytoplasm</location>
    </subcellularLocation>
</comment>
<evidence type="ECO:0000256" key="3">
    <source>
        <dbReference type="ARBA" id="ARBA00023125"/>
    </source>
</evidence>
<keyword evidence="2" id="KW-0805">Transcription regulation</keyword>
<feature type="domain" description="HTH marR-type" evidence="8">
    <location>
        <begin position="4"/>
        <end position="136"/>
    </location>
</feature>
<evidence type="ECO:0000256" key="6">
    <source>
        <dbReference type="ARBA" id="ARBA00047188"/>
    </source>
</evidence>
<dbReference type="PANTHER" id="PTHR42756:SF1">
    <property type="entry name" value="TRANSCRIPTIONAL REPRESSOR OF EMRAB OPERON"/>
    <property type="match status" value="1"/>
</dbReference>
<dbReference type="GO" id="GO:0005737">
    <property type="term" value="C:cytoplasm"/>
    <property type="evidence" value="ECO:0007669"/>
    <property type="project" value="UniProtKB-SubCell"/>
</dbReference>
<comment type="similarity">
    <text evidence="5">Belongs to the SarZ family.</text>
</comment>
<evidence type="ECO:0000256" key="4">
    <source>
        <dbReference type="ARBA" id="ARBA00023163"/>
    </source>
</evidence>
<dbReference type="PROSITE" id="PS50995">
    <property type="entry name" value="HTH_MARR_2"/>
    <property type="match status" value="1"/>
</dbReference>
<dbReference type="InterPro" id="IPR036390">
    <property type="entry name" value="WH_DNA-bd_sf"/>
</dbReference>
<accession>A0A3D8I2M4</accession>
<evidence type="ECO:0000256" key="2">
    <source>
        <dbReference type="ARBA" id="ARBA00023015"/>
    </source>
</evidence>